<feature type="domain" description="BTB" evidence="1">
    <location>
        <begin position="9"/>
        <end position="79"/>
    </location>
</feature>
<dbReference type="Proteomes" id="UP000230750">
    <property type="component" value="Unassembled WGS sequence"/>
</dbReference>
<comment type="caution">
    <text evidence="2">The sequence shown here is derived from an EMBL/GenBank/DDBJ whole genome shotgun (WGS) entry which is preliminary data.</text>
</comment>
<organism evidence="2 3">
    <name type="scientific">Stichopus japonicus</name>
    <name type="common">Sea cucumber</name>
    <dbReference type="NCBI Taxonomy" id="307972"/>
    <lineage>
        <taxon>Eukaryota</taxon>
        <taxon>Metazoa</taxon>
        <taxon>Echinodermata</taxon>
        <taxon>Eleutherozoa</taxon>
        <taxon>Echinozoa</taxon>
        <taxon>Holothuroidea</taxon>
        <taxon>Aspidochirotacea</taxon>
        <taxon>Aspidochirotida</taxon>
        <taxon>Stichopodidae</taxon>
        <taxon>Apostichopus</taxon>
    </lineage>
</organism>
<accession>A0A2G8L5B6</accession>
<reference evidence="2 3" key="1">
    <citation type="journal article" date="2017" name="PLoS Biol.">
        <title>The sea cucumber genome provides insights into morphological evolution and visceral regeneration.</title>
        <authorList>
            <person name="Zhang X."/>
            <person name="Sun L."/>
            <person name="Yuan J."/>
            <person name="Sun Y."/>
            <person name="Gao Y."/>
            <person name="Zhang L."/>
            <person name="Li S."/>
            <person name="Dai H."/>
            <person name="Hamel J.F."/>
            <person name="Liu C."/>
            <person name="Yu Y."/>
            <person name="Liu S."/>
            <person name="Lin W."/>
            <person name="Guo K."/>
            <person name="Jin S."/>
            <person name="Xu P."/>
            <person name="Storey K.B."/>
            <person name="Huan P."/>
            <person name="Zhang T."/>
            <person name="Zhou Y."/>
            <person name="Zhang J."/>
            <person name="Lin C."/>
            <person name="Li X."/>
            <person name="Xing L."/>
            <person name="Huo D."/>
            <person name="Sun M."/>
            <person name="Wang L."/>
            <person name="Mercier A."/>
            <person name="Li F."/>
            <person name="Yang H."/>
            <person name="Xiang J."/>
        </authorList>
    </citation>
    <scope>NUCLEOTIDE SEQUENCE [LARGE SCALE GENOMIC DNA]</scope>
    <source>
        <strain evidence="2">Shaxun</strain>
        <tissue evidence="2">Muscle</tissue>
    </source>
</reference>
<dbReference type="SUPFAM" id="SSF54695">
    <property type="entry name" value="POZ domain"/>
    <property type="match status" value="1"/>
</dbReference>
<gene>
    <name evidence="2" type="ORF">BSL78_07629</name>
</gene>
<dbReference type="Gene3D" id="3.30.710.10">
    <property type="entry name" value="Potassium Channel Kv1.1, Chain A"/>
    <property type="match status" value="1"/>
</dbReference>
<dbReference type="InterPro" id="IPR000210">
    <property type="entry name" value="BTB/POZ_dom"/>
</dbReference>
<evidence type="ECO:0000313" key="2">
    <source>
        <dbReference type="EMBL" id="PIK55469.1"/>
    </source>
</evidence>
<protein>
    <submittedName>
        <fullName evidence="2">Putative rho-related BTB domain-containing protein 1</fullName>
    </submittedName>
</protein>
<dbReference type="PANTHER" id="PTHR24413">
    <property type="entry name" value="SPECKLE-TYPE POZ PROTEIN"/>
    <property type="match status" value="1"/>
</dbReference>
<keyword evidence="3" id="KW-1185">Reference proteome</keyword>
<dbReference type="STRING" id="307972.A0A2G8L5B6"/>
<proteinExistence type="predicted"/>
<dbReference type="Pfam" id="PF00651">
    <property type="entry name" value="BTB"/>
    <property type="match status" value="1"/>
</dbReference>
<dbReference type="InterPro" id="IPR011333">
    <property type="entry name" value="SKP1/BTB/POZ_sf"/>
</dbReference>
<evidence type="ECO:0000313" key="3">
    <source>
        <dbReference type="Proteomes" id="UP000230750"/>
    </source>
</evidence>
<name>A0A2G8L5B6_STIJA</name>
<dbReference type="AlphaFoldDB" id="A0A2G8L5B6"/>
<evidence type="ECO:0000259" key="1">
    <source>
        <dbReference type="Pfam" id="PF00651"/>
    </source>
</evidence>
<sequence>MVRCDPMLAMLGGHFRESSYNEVELEGFREDIFCHLLEYLYTDECPSLNSWEDILSLIELANFLCLPQLVAICEDILVADLKRELDKTGEIDESVTSLLQSAKRHNAHQLYAWCIHYLSIHFINIEKNKPKVLCQICPEDIKLLESKRWPPRHYIDEADFYEKSLADLKKEYERGKKHKWCLKDQGFIQLYVSQPEAEAERQENVFDLKLDML</sequence>
<dbReference type="CDD" id="cd18499">
    <property type="entry name" value="BACK_RHOBTB"/>
    <property type="match status" value="1"/>
</dbReference>
<dbReference type="EMBL" id="MRZV01000214">
    <property type="protein sequence ID" value="PIK55469.1"/>
    <property type="molecule type" value="Genomic_DNA"/>
</dbReference>
<dbReference type="OrthoDB" id="6020506at2759"/>